<sequence length="232" mass="26580">MTHTSSKSNIPLLIVVVIFVLLPRSTSAGSQGNFQVVHFLDPGDSETIYYGSWNSDQWIGWLRGKYQMESEQKRQSNVETHMLQGSWVNIILISSFDDFKIAFASDSMKAYSDPQRSDYFWSDYAYPLYVIIRSPNATINITEAEATSAEEHKTGQRTIYGYNVYNCAEKKMFVNAKIDPETEEPIHFQTFFPKRVKNPKDKLRIPLSACTKVSHKRGLLDEIRFQLGSSII</sequence>
<comment type="caution">
    <text evidence="2">The sequence shown here is derived from an EMBL/GenBank/DDBJ whole genome shotgun (WGS) entry which is preliminary data.</text>
</comment>
<keyword evidence="1" id="KW-0732">Signal</keyword>
<dbReference type="Proteomes" id="UP001642540">
    <property type="component" value="Unassembled WGS sequence"/>
</dbReference>
<name>A0ABP1QQX4_9HEXA</name>
<proteinExistence type="predicted"/>
<organism evidence="2 3">
    <name type="scientific">Orchesella dallaii</name>
    <dbReference type="NCBI Taxonomy" id="48710"/>
    <lineage>
        <taxon>Eukaryota</taxon>
        <taxon>Metazoa</taxon>
        <taxon>Ecdysozoa</taxon>
        <taxon>Arthropoda</taxon>
        <taxon>Hexapoda</taxon>
        <taxon>Collembola</taxon>
        <taxon>Entomobryomorpha</taxon>
        <taxon>Entomobryoidea</taxon>
        <taxon>Orchesellidae</taxon>
        <taxon>Orchesellinae</taxon>
        <taxon>Orchesella</taxon>
    </lineage>
</organism>
<reference evidence="2 3" key="1">
    <citation type="submission" date="2024-08" db="EMBL/GenBank/DDBJ databases">
        <authorList>
            <person name="Cucini C."/>
            <person name="Frati F."/>
        </authorList>
    </citation>
    <scope>NUCLEOTIDE SEQUENCE [LARGE SCALE GENOMIC DNA]</scope>
</reference>
<dbReference type="EMBL" id="CAXLJM020000045">
    <property type="protein sequence ID" value="CAL8110460.1"/>
    <property type="molecule type" value="Genomic_DNA"/>
</dbReference>
<accession>A0ABP1QQX4</accession>
<feature type="signal peptide" evidence="1">
    <location>
        <begin position="1"/>
        <end position="28"/>
    </location>
</feature>
<gene>
    <name evidence="2" type="ORF">ODALV1_LOCUS14267</name>
</gene>
<evidence type="ECO:0000256" key="1">
    <source>
        <dbReference type="SAM" id="SignalP"/>
    </source>
</evidence>
<keyword evidence="3" id="KW-1185">Reference proteome</keyword>
<evidence type="ECO:0000313" key="2">
    <source>
        <dbReference type="EMBL" id="CAL8110460.1"/>
    </source>
</evidence>
<feature type="chain" id="PRO_5046334890" evidence="1">
    <location>
        <begin position="29"/>
        <end position="232"/>
    </location>
</feature>
<evidence type="ECO:0000313" key="3">
    <source>
        <dbReference type="Proteomes" id="UP001642540"/>
    </source>
</evidence>
<protein>
    <submittedName>
        <fullName evidence="2">Uncharacterized protein</fullName>
    </submittedName>
</protein>